<dbReference type="SUPFAM" id="SSF52540">
    <property type="entry name" value="P-loop containing nucleoside triphosphate hydrolases"/>
    <property type="match status" value="1"/>
</dbReference>
<reference evidence="3 4" key="1">
    <citation type="submission" date="2020-01" db="EMBL/GenBank/DDBJ databases">
        <title>Genomes of bacteria type strains.</title>
        <authorList>
            <person name="Chen J."/>
            <person name="Zhu S."/>
            <person name="Yang J."/>
        </authorList>
    </citation>
    <scope>NUCLEOTIDE SEQUENCE [LARGE SCALE GENOMIC DNA]</scope>
    <source>
        <strain evidence="3 4">LMG 24078</strain>
    </source>
</reference>
<organism evidence="3 4">
    <name type="scientific">Alteromonas genovensis</name>
    <dbReference type="NCBI Taxonomy" id="471225"/>
    <lineage>
        <taxon>Bacteria</taxon>
        <taxon>Pseudomonadati</taxon>
        <taxon>Pseudomonadota</taxon>
        <taxon>Gammaproteobacteria</taxon>
        <taxon>Alteromonadales</taxon>
        <taxon>Alteromonadaceae</taxon>
        <taxon>Alteromonas/Salinimonas group</taxon>
        <taxon>Alteromonas</taxon>
    </lineage>
</organism>
<comment type="caution">
    <text evidence="3">The sequence shown here is derived from an EMBL/GenBank/DDBJ whole genome shotgun (WGS) entry which is preliminary data.</text>
</comment>
<protein>
    <submittedName>
        <fullName evidence="3">AAA family ATPase</fullName>
    </submittedName>
</protein>
<dbReference type="InterPro" id="IPR045055">
    <property type="entry name" value="DNA2/NAM7-like"/>
</dbReference>
<feature type="domain" description="DNA2/NAM7 helicase helicase" evidence="1">
    <location>
        <begin position="421"/>
        <end position="583"/>
    </location>
</feature>
<dbReference type="InterPro" id="IPR041677">
    <property type="entry name" value="DNA2/NAM7_AAA_11"/>
</dbReference>
<evidence type="ECO:0000313" key="4">
    <source>
        <dbReference type="Proteomes" id="UP000471381"/>
    </source>
</evidence>
<feature type="domain" description="DNA2/NAM7 helicase helicase" evidence="1">
    <location>
        <begin position="773"/>
        <end position="811"/>
    </location>
</feature>
<name>A0A6N9TDD7_9ALTE</name>
<dbReference type="Proteomes" id="UP000471381">
    <property type="component" value="Unassembled WGS sequence"/>
</dbReference>
<accession>A0A6N9TDD7</accession>
<feature type="domain" description="DNA2/NAM7 helicase-like C-terminal" evidence="2">
    <location>
        <begin position="837"/>
        <end position="1065"/>
    </location>
</feature>
<evidence type="ECO:0000313" key="3">
    <source>
        <dbReference type="EMBL" id="NDW15170.1"/>
    </source>
</evidence>
<dbReference type="GO" id="GO:0004386">
    <property type="term" value="F:helicase activity"/>
    <property type="evidence" value="ECO:0007669"/>
    <property type="project" value="InterPro"/>
</dbReference>
<dbReference type="PANTHER" id="PTHR10887">
    <property type="entry name" value="DNA2/NAM7 HELICASE FAMILY"/>
    <property type="match status" value="1"/>
</dbReference>
<sequence length="1092" mass="124250">MITQDLRHLTQETIIEIVIEEEAISALDCKQDISFHLTHDELFIKQNDLLAQVTNAEVFDNYGDIEHFIWIPISKQEKKVLIQTIPCLPNYLDFHELQVSVDENIIEQVSKLAKLKNKDIDSVAEWLKSEFVLEVNNQSKVLTAVSNASVADNRGLTIVGKNSLLEVQFTPEQRVWAKSVKKLHRKIKFNLSSLDCELSFVDYTVAARIQDPLVKQKLEELNRDNSTYINLWNQYNQKVKEKAVELANNAGFVRYIKIDKEDSVDDVKWKFYFQEKDIEKVKQIAATLREEPNHTLEINKRLPSWLENNIGDIGLEKDEKVESISARFSGHTNQYITLKLNSYGKPEEKGVIYLSISGSIVQTQRREQARDAITNFLNPMKDLRLLLEDQDFSISRQKQAKHKLKPLTAAARSSFKGEPTEKQIEALDVALNTPDIALILGPPGTGKTQVISALQNRLAEEHKSNLTGQILLTSYQNDAVDNVIARSEAFGIPAIRADDNTRAPFLLEQWSKKQIHNLTEVANELSQNDSSYKIINNIRKDIAAILASRVDKKQKHERIKSLLEDIDNLRINHGFDIPQSLKAKLEQQFDTQVDENNPPSNRLLLRQVRGLRTSERAYDDDGYEQSFKCLSALRRTGRFVEEVEVLDKIIEKLTLSAKDFEKLREIKNKLLDDLIPDYRPKSLQVELSKEEISTLHQLNDVIAKHAMNCAAGIPDVIEEYLDLIKYQPDYLAKSVRDYTTSIGASCQRSAGQQVEKYKEQINSSLDEVGGDFTFDTVIVDEAARANPLDLFIPMALAAKRIVLVGDHFQLPQMLEPDIEKEMIEAGDLQQETAKAIKMSLFERLYTQLKARQAKDGIQRTVMLDTQFRMHPDIGSFVSRSFYEAEGEPKLEAGLSKDHFELGIAKYKGKVAEWIDLPLQSGKEQRSGTSWQRDCEAQKVVSEVQELFAENPNLSVGVITFFAAQRELILNKLAQVGICQKLEDDWEYLPGFKTTEEGDEKIRVGSVDAFQGKEFDVVILSTVRSNNIKASDENGYRKKYGFIRTPNRLNVAFSRAKSLIKVVGDKEMFSCDSAEEAIPQVWAFIHELCGGRP</sequence>
<proteinExistence type="predicted"/>
<dbReference type="Pfam" id="PF13087">
    <property type="entry name" value="AAA_12"/>
    <property type="match status" value="1"/>
</dbReference>
<dbReference type="RefSeq" id="WP_163105707.1">
    <property type="nucleotide sequence ID" value="NZ_JAAAWO010000003.1"/>
</dbReference>
<dbReference type="CDD" id="cd17934">
    <property type="entry name" value="DEXXQc_Upf1-like"/>
    <property type="match status" value="1"/>
</dbReference>
<dbReference type="Gene3D" id="3.40.50.300">
    <property type="entry name" value="P-loop containing nucleotide triphosphate hydrolases"/>
    <property type="match status" value="2"/>
</dbReference>
<dbReference type="EMBL" id="JAAAWO010000003">
    <property type="protein sequence ID" value="NDW15170.1"/>
    <property type="molecule type" value="Genomic_DNA"/>
</dbReference>
<dbReference type="CDD" id="cd18808">
    <property type="entry name" value="SF1_C_Upf1"/>
    <property type="match status" value="1"/>
</dbReference>
<dbReference type="AlphaFoldDB" id="A0A6N9TDD7"/>
<evidence type="ECO:0000259" key="2">
    <source>
        <dbReference type="Pfam" id="PF13087"/>
    </source>
</evidence>
<keyword evidence="4" id="KW-1185">Reference proteome</keyword>
<dbReference type="InterPro" id="IPR027417">
    <property type="entry name" value="P-loop_NTPase"/>
</dbReference>
<evidence type="ECO:0000259" key="1">
    <source>
        <dbReference type="Pfam" id="PF13086"/>
    </source>
</evidence>
<gene>
    <name evidence="3" type="ORF">GTQ48_06515</name>
</gene>
<dbReference type="PANTHER" id="PTHR10887:SF495">
    <property type="entry name" value="HELICASE SENATAXIN ISOFORM X1-RELATED"/>
    <property type="match status" value="1"/>
</dbReference>
<dbReference type="InterPro" id="IPR047187">
    <property type="entry name" value="SF1_C_Upf1"/>
</dbReference>
<dbReference type="InterPro" id="IPR041679">
    <property type="entry name" value="DNA2/NAM7-like_C"/>
</dbReference>
<dbReference type="Pfam" id="PF13086">
    <property type="entry name" value="AAA_11"/>
    <property type="match status" value="2"/>
</dbReference>